<proteinExistence type="predicted"/>
<keyword evidence="2" id="KW-1185">Reference proteome</keyword>
<sequence length="242" mass="27829">MRNLPCKKDREVFGLLAACLSYGRVESIIKTLSTLLELLENSPADAIMNTNLAEKRYRFSSFVYRFTRGEELAVLCHCIGEILSRYGSLEELYQIKGAHTTSPRDALRRFSQHFHHIAHPILLPHRRRGFSYLLSPMTGQTPAKRLNMFLRWMIRPDDGIDLGLWPSARRKDLIIPLDTHIIRAAEILKLTQRKSTSWNTAAEITECLRTVDPADPVRFDFSLCHWGMVHVRRGSALDRTSL</sequence>
<dbReference type="STRING" id="1313304.CALK_2450"/>
<dbReference type="NCBIfam" id="TIGR02757">
    <property type="entry name" value="TIGR02757 family protein"/>
    <property type="match status" value="1"/>
</dbReference>
<protein>
    <recommendedName>
        <fullName evidence="3">TIGR02757 family protein</fullName>
    </recommendedName>
</protein>
<dbReference type="Proteomes" id="UP000017148">
    <property type="component" value="Unassembled WGS sequence"/>
</dbReference>
<evidence type="ECO:0000313" key="2">
    <source>
        <dbReference type="Proteomes" id="UP000017148"/>
    </source>
</evidence>
<evidence type="ECO:0008006" key="3">
    <source>
        <dbReference type="Google" id="ProtNLM"/>
    </source>
</evidence>
<dbReference type="Pfam" id="PF09674">
    <property type="entry name" value="DUF2400"/>
    <property type="match status" value="1"/>
</dbReference>
<dbReference type="eggNOG" id="COG0177">
    <property type="taxonomic scope" value="Bacteria"/>
</dbReference>
<gene>
    <name evidence="1" type="ORF">CALK_2450</name>
</gene>
<reference evidence="1 2" key="1">
    <citation type="journal article" date="2013" name="Environ. Microbiol.">
        <title>Genome analysis of Chitinivibrio alkaliphilus gen. nov., sp. nov., a novel extremely haloalkaliphilic anaerobic chitinolytic bacterium from the candidate phylum Termite Group 3.</title>
        <authorList>
            <person name="Sorokin D.Y."/>
            <person name="Gumerov V.M."/>
            <person name="Rakitin A.L."/>
            <person name="Beletsky A.V."/>
            <person name="Damste J.S."/>
            <person name="Muyzer G."/>
            <person name="Mardanov A.V."/>
            <person name="Ravin N.V."/>
        </authorList>
    </citation>
    <scope>NUCLEOTIDE SEQUENCE [LARGE SCALE GENOMIC DNA]</scope>
    <source>
        <strain evidence="1 2">ACht1</strain>
    </source>
</reference>
<comment type="caution">
    <text evidence="1">The sequence shown here is derived from an EMBL/GenBank/DDBJ whole genome shotgun (WGS) entry which is preliminary data.</text>
</comment>
<dbReference type="InterPro" id="IPR014127">
    <property type="entry name" value="CHP02757"/>
</dbReference>
<evidence type="ECO:0000313" key="1">
    <source>
        <dbReference type="EMBL" id="ERP30732.1"/>
    </source>
</evidence>
<name>U7D6M2_9BACT</name>
<accession>U7D6M2</accession>
<organism evidence="1 2">
    <name type="scientific">Chitinivibrio alkaliphilus ACht1</name>
    <dbReference type="NCBI Taxonomy" id="1313304"/>
    <lineage>
        <taxon>Bacteria</taxon>
        <taxon>Pseudomonadati</taxon>
        <taxon>Fibrobacterota</taxon>
        <taxon>Chitinivibrionia</taxon>
        <taxon>Chitinivibrionales</taxon>
        <taxon>Chitinivibrionaceae</taxon>
        <taxon>Chitinivibrio</taxon>
    </lineage>
</organism>
<dbReference type="EMBL" id="ASJR01000037">
    <property type="protein sequence ID" value="ERP30732.1"/>
    <property type="molecule type" value="Genomic_DNA"/>
</dbReference>
<dbReference type="PATRIC" id="fig|1313304.3.peg.2328"/>
<dbReference type="AlphaFoldDB" id="U7D6M2"/>